<comment type="similarity">
    <text evidence="1">Belongs to the ANT/ATPSC lysine N-methyltransferase family.</text>
</comment>
<evidence type="ECO:0000256" key="4">
    <source>
        <dbReference type="ARBA" id="ARBA00022691"/>
    </source>
</evidence>
<proteinExistence type="inferred from homology"/>
<dbReference type="Proteomes" id="UP000030762">
    <property type="component" value="Unassembled WGS sequence"/>
</dbReference>
<evidence type="ECO:0000256" key="1">
    <source>
        <dbReference type="ARBA" id="ARBA00010633"/>
    </source>
</evidence>
<dbReference type="GeneID" id="19945841"/>
<keyword evidence="7" id="KW-1185">Reference proteome</keyword>
<dbReference type="Gene3D" id="3.40.50.150">
    <property type="entry name" value="Vaccinia Virus protein VP39"/>
    <property type="match status" value="1"/>
</dbReference>
<keyword evidence="3" id="KW-0808">Transferase</keyword>
<dbReference type="Pfam" id="PF13649">
    <property type="entry name" value="Methyltransf_25"/>
    <property type="match status" value="1"/>
</dbReference>
<dbReference type="eggNOG" id="ENOG502S6D0">
    <property type="taxonomic scope" value="Eukaryota"/>
</dbReference>
<dbReference type="InterPro" id="IPR041698">
    <property type="entry name" value="Methyltransf_25"/>
</dbReference>
<dbReference type="InterPro" id="IPR026170">
    <property type="entry name" value="FAM173A/B"/>
</dbReference>
<evidence type="ECO:0000256" key="3">
    <source>
        <dbReference type="ARBA" id="ARBA00022679"/>
    </source>
</evidence>
<sequence>MDPQRKTAIRQLVVAAAKAKFQARPDAAAVSIAPYSPSPMAMVHGVWDRLAPMMSGHDHVVELGCGDGRWILEGVKRFGCSAMGVEWDPQVAQRAKAQAATVSGAIDIRVEDMLAPSFRLPARTTLVIVYAFTETLNMNVKALLAQCDRGTKVLSVGFRVHGWQPQWTLRFTGLNCYYYELAGHDAGIGDSKR</sequence>
<keyword evidence="4" id="KW-0949">S-adenosyl-L-methionine</keyword>
<evidence type="ECO:0000259" key="5">
    <source>
        <dbReference type="Pfam" id="PF13649"/>
    </source>
</evidence>
<dbReference type="RefSeq" id="XP_008609031.1">
    <property type="nucleotide sequence ID" value="XM_008610809.1"/>
</dbReference>
<evidence type="ECO:0000313" key="6">
    <source>
        <dbReference type="EMBL" id="EQC37511.1"/>
    </source>
</evidence>
<name>T0QS53_SAPDV</name>
<dbReference type="AlphaFoldDB" id="T0QS53"/>
<keyword evidence="2" id="KW-0489">Methyltransferase</keyword>
<dbReference type="GO" id="GO:0032259">
    <property type="term" value="P:methylation"/>
    <property type="evidence" value="ECO:0007669"/>
    <property type="project" value="UniProtKB-KW"/>
</dbReference>
<dbReference type="InParanoid" id="T0QS53"/>
<dbReference type="GO" id="GO:1905706">
    <property type="term" value="P:regulation of mitochondrial ATP synthesis coupled proton transport"/>
    <property type="evidence" value="ECO:0007669"/>
    <property type="project" value="TreeGrafter"/>
</dbReference>
<dbReference type="STRING" id="1156394.T0QS53"/>
<gene>
    <name evidence="6" type="ORF">SDRG_05114</name>
</gene>
<dbReference type="VEuPathDB" id="FungiDB:SDRG_05114"/>
<dbReference type="GO" id="GO:0005739">
    <property type="term" value="C:mitochondrion"/>
    <property type="evidence" value="ECO:0007669"/>
    <property type="project" value="TreeGrafter"/>
</dbReference>
<reference evidence="6 7" key="1">
    <citation type="submission" date="2012-04" db="EMBL/GenBank/DDBJ databases">
        <title>The Genome Sequence of Saprolegnia declina VS20.</title>
        <authorList>
            <consortium name="The Broad Institute Genome Sequencing Platform"/>
            <person name="Russ C."/>
            <person name="Nusbaum C."/>
            <person name="Tyler B."/>
            <person name="van West P."/>
            <person name="Dieguez-Uribeondo J."/>
            <person name="de Bruijn I."/>
            <person name="Tripathy S."/>
            <person name="Jiang R."/>
            <person name="Young S.K."/>
            <person name="Zeng Q."/>
            <person name="Gargeya S."/>
            <person name="Fitzgerald M."/>
            <person name="Haas B."/>
            <person name="Abouelleil A."/>
            <person name="Alvarado L."/>
            <person name="Arachchi H.M."/>
            <person name="Berlin A."/>
            <person name="Chapman S.B."/>
            <person name="Goldberg J."/>
            <person name="Griggs A."/>
            <person name="Gujja S."/>
            <person name="Hansen M."/>
            <person name="Howarth C."/>
            <person name="Imamovic A."/>
            <person name="Larimer J."/>
            <person name="McCowen C."/>
            <person name="Montmayeur A."/>
            <person name="Murphy C."/>
            <person name="Neiman D."/>
            <person name="Pearson M."/>
            <person name="Priest M."/>
            <person name="Roberts A."/>
            <person name="Saif S."/>
            <person name="Shea T."/>
            <person name="Sisk P."/>
            <person name="Sykes S."/>
            <person name="Wortman J."/>
            <person name="Nusbaum C."/>
            <person name="Birren B."/>
        </authorList>
    </citation>
    <scope>NUCLEOTIDE SEQUENCE [LARGE SCALE GENOMIC DNA]</scope>
    <source>
        <strain evidence="6 7">VS20</strain>
    </source>
</reference>
<dbReference type="InterPro" id="IPR029063">
    <property type="entry name" value="SAM-dependent_MTases_sf"/>
</dbReference>
<dbReference type="EMBL" id="JH767144">
    <property type="protein sequence ID" value="EQC37511.1"/>
    <property type="molecule type" value="Genomic_DNA"/>
</dbReference>
<evidence type="ECO:0000313" key="7">
    <source>
        <dbReference type="Proteomes" id="UP000030762"/>
    </source>
</evidence>
<feature type="domain" description="Methyltransferase" evidence="5">
    <location>
        <begin position="60"/>
        <end position="150"/>
    </location>
</feature>
<dbReference type="CDD" id="cd02440">
    <property type="entry name" value="AdoMet_MTases"/>
    <property type="match status" value="1"/>
</dbReference>
<dbReference type="PANTHER" id="PTHR13610">
    <property type="entry name" value="METHYLTRANSFERASE DOMAIN-CONTAINING PROTEIN"/>
    <property type="match status" value="1"/>
</dbReference>
<dbReference type="PANTHER" id="PTHR13610:SF11">
    <property type="entry name" value="METHYLTRANSFERASE DOMAIN-CONTAINING PROTEIN"/>
    <property type="match status" value="1"/>
</dbReference>
<evidence type="ECO:0000256" key="2">
    <source>
        <dbReference type="ARBA" id="ARBA00022603"/>
    </source>
</evidence>
<accession>T0QS53</accession>
<dbReference type="OrthoDB" id="66144at2759"/>
<dbReference type="SUPFAM" id="SSF53335">
    <property type="entry name" value="S-adenosyl-L-methionine-dependent methyltransferases"/>
    <property type="match status" value="1"/>
</dbReference>
<dbReference type="OMA" id="GLRWYFY"/>
<organism evidence="6 7">
    <name type="scientific">Saprolegnia diclina (strain VS20)</name>
    <dbReference type="NCBI Taxonomy" id="1156394"/>
    <lineage>
        <taxon>Eukaryota</taxon>
        <taxon>Sar</taxon>
        <taxon>Stramenopiles</taxon>
        <taxon>Oomycota</taxon>
        <taxon>Saprolegniomycetes</taxon>
        <taxon>Saprolegniales</taxon>
        <taxon>Saprolegniaceae</taxon>
        <taxon>Saprolegnia</taxon>
    </lineage>
</organism>
<dbReference type="GO" id="GO:0016279">
    <property type="term" value="F:protein-lysine N-methyltransferase activity"/>
    <property type="evidence" value="ECO:0007669"/>
    <property type="project" value="InterPro"/>
</dbReference>
<protein>
    <recommendedName>
        <fullName evidence="5">Methyltransferase domain-containing protein</fullName>
    </recommendedName>
</protein>